<sequence length="265" mass="30273">MNATNDIRYTVGQVADIFQVTVRTLHHWEQAGLLQPAERSWSNYRLYSDADCQRIQHILIYRATGMALADIRVLLDGDSSGIDHLIKQRETLINQQQELADMIAAIDILMEDTVKKQPMTAHQIGEILRQANFAEYQQEAEDKYASSDDWKVSEERTKEWTANDWLSVRAQFADIDAKLVAAVREGIASDSSAAQKLVEEHRQVLSTFFPVTHAKHFILSRGYIKDERFREYYENQQEDLAQWLADAIAANSQANGVDPAACIWE</sequence>
<protein>
    <submittedName>
        <fullName evidence="6">DNA-binding transcriptional regulator, MerR family</fullName>
    </submittedName>
</protein>
<evidence type="ECO:0000313" key="6">
    <source>
        <dbReference type="EMBL" id="SDU82708.1"/>
    </source>
</evidence>
<dbReference type="InterPro" id="IPR047057">
    <property type="entry name" value="MerR_fam"/>
</dbReference>
<dbReference type="RefSeq" id="WP_091282374.1">
    <property type="nucleotide sequence ID" value="NZ_JABAPH010000002.1"/>
</dbReference>
<dbReference type="InterPro" id="IPR009061">
    <property type="entry name" value="DNA-bd_dom_put_sf"/>
</dbReference>
<dbReference type="InterPro" id="IPR012925">
    <property type="entry name" value="TipAS_dom"/>
</dbReference>
<dbReference type="PANTHER" id="PTHR30204">
    <property type="entry name" value="REDOX-CYCLING DRUG-SENSING TRANSCRIPTIONAL ACTIVATOR SOXR"/>
    <property type="match status" value="1"/>
</dbReference>
<organism evidence="6 7">
    <name type="scientific">Arcanobacterium phocae</name>
    <dbReference type="NCBI Taxonomy" id="131112"/>
    <lineage>
        <taxon>Bacteria</taxon>
        <taxon>Bacillati</taxon>
        <taxon>Actinomycetota</taxon>
        <taxon>Actinomycetes</taxon>
        <taxon>Actinomycetales</taxon>
        <taxon>Actinomycetaceae</taxon>
        <taxon>Arcanobacterium</taxon>
    </lineage>
</organism>
<dbReference type="SMART" id="SM00422">
    <property type="entry name" value="HTH_MERR"/>
    <property type="match status" value="1"/>
</dbReference>
<accession>A0A1H2LPV3</accession>
<dbReference type="OrthoDB" id="9809391at2"/>
<keyword evidence="3" id="KW-0010">Activator</keyword>
<dbReference type="Gene3D" id="1.10.490.50">
    <property type="entry name" value="Antibiotic binding domain of TipA-like multidrug resistance regulators"/>
    <property type="match status" value="1"/>
</dbReference>
<dbReference type="CDD" id="cd01106">
    <property type="entry name" value="HTH_TipAL-Mta"/>
    <property type="match status" value="1"/>
</dbReference>
<proteinExistence type="predicted"/>
<evidence type="ECO:0000259" key="5">
    <source>
        <dbReference type="PROSITE" id="PS50937"/>
    </source>
</evidence>
<dbReference type="InterPro" id="IPR036244">
    <property type="entry name" value="TipA-like_antibiotic-bd"/>
</dbReference>
<evidence type="ECO:0000256" key="1">
    <source>
        <dbReference type="ARBA" id="ARBA00023015"/>
    </source>
</evidence>
<name>A0A1H2LPV3_9ACTO</name>
<dbReference type="InterPro" id="IPR000551">
    <property type="entry name" value="MerR-type_HTH_dom"/>
</dbReference>
<gene>
    <name evidence="6" type="ORF">SAMN04489737_1786</name>
</gene>
<dbReference type="Proteomes" id="UP000214355">
    <property type="component" value="Chromosome I"/>
</dbReference>
<evidence type="ECO:0000256" key="4">
    <source>
        <dbReference type="ARBA" id="ARBA00023163"/>
    </source>
</evidence>
<dbReference type="EMBL" id="LT629804">
    <property type="protein sequence ID" value="SDU82708.1"/>
    <property type="molecule type" value="Genomic_DNA"/>
</dbReference>
<dbReference type="Pfam" id="PF13411">
    <property type="entry name" value="MerR_1"/>
    <property type="match status" value="1"/>
</dbReference>
<dbReference type="PROSITE" id="PS50937">
    <property type="entry name" value="HTH_MERR_2"/>
    <property type="match status" value="1"/>
</dbReference>
<keyword evidence="1" id="KW-0805">Transcription regulation</keyword>
<dbReference type="SUPFAM" id="SSF89082">
    <property type="entry name" value="Antibiotic binding domain of TipA-like multidrug resistance regulators"/>
    <property type="match status" value="1"/>
</dbReference>
<dbReference type="GO" id="GO:0003700">
    <property type="term" value="F:DNA-binding transcription factor activity"/>
    <property type="evidence" value="ECO:0007669"/>
    <property type="project" value="InterPro"/>
</dbReference>
<evidence type="ECO:0000256" key="3">
    <source>
        <dbReference type="ARBA" id="ARBA00023159"/>
    </source>
</evidence>
<dbReference type="PANTHER" id="PTHR30204:SF90">
    <property type="entry name" value="HTH-TYPE TRANSCRIPTIONAL ACTIVATOR MTA"/>
    <property type="match status" value="1"/>
</dbReference>
<dbReference type="AlphaFoldDB" id="A0A1H2LPV3"/>
<dbReference type="GO" id="GO:0003677">
    <property type="term" value="F:DNA binding"/>
    <property type="evidence" value="ECO:0007669"/>
    <property type="project" value="UniProtKB-KW"/>
</dbReference>
<reference evidence="7" key="1">
    <citation type="submission" date="2016-10" db="EMBL/GenBank/DDBJ databases">
        <authorList>
            <person name="Varghese N."/>
            <person name="Submissions S."/>
        </authorList>
    </citation>
    <scope>NUCLEOTIDE SEQUENCE [LARGE SCALE GENOMIC DNA]</scope>
    <source>
        <strain evidence="7">DSM 10002</strain>
    </source>
</reference>
<dbReference type="GeneID" id="65345503"/>
<dbReference type="Pfam" id="PF07739">
    <property type="entry name" value="TipAS"/>
    <property type="match status" value="1"/>
</dbReference>
<feature type="domain" description="HTH merR-type" evidence="5">
    <location>
        <begin position="8"/>
        <end position="77"/>
    </location>
</feature>
<keyword evidence="2 6" id="KW-0238">DNA-binding</keyword>
<dbReference type="SUPFAM" id="SSF46955">
    <property type="entry name" value="Putative DNA-binding domain"/>
    <property type="match status" value="1"/>
</dbReference>
<keyword evidence="4" id="KW-0804">Transcription</keyword>
<dbReference type="STRING" id="131112.SAMN04489737_1786"/>
<evidence type="ECO:0000313" key="7">
    <source>
        <dbReference type="Proteomes" id="UP000214355"/>
    </source>
</evidence>
<dbReference type="Gene3D" id="1.10.1660.10">
    <property type="match status" value="1"/>
</dbReference>
<keyword evidence="7" id="KW-1185">Reference proteome</keyword>
<evidence type="ECO:0000256" key="2">
    <source>
        <dbReference type="ARBA" id="ARBA00023125"/>
    </source>
</evidence>